<organism evidence="9 10">
    <name type="scientific">Candidatus Fimiplasma intestinipullorum</name>
    <dbReference type="NCBI Taxonomy" id="2840825"/>
    <lineage>
        <taxon>Bacteria</taxon>
        <taxon>Bacillati</taxon>
        <taxon>Bacillota</taxon>
        <taxon>Clostridia</taxon>
        <taxon>Eubacteriales</taxon>
        <taxon>Candidatus Fimiplasma</taxon>
    </lineage>
</organism>
<feature type="transmembrane region" description="Helical" evidence="8">
    <location>
        <begin position="116"/>
        <end position="135"/>
    </location>
</feature>
<feature type="transmembrane region" description="Helical" evidence="8">
    <location>
        <begin position="436"/>
        <end position="455"/>
    </location>
</feature>
<feature type="transmembrane region" description="Helical" evidence="8">
    <location>
        <begin position="51"/>
        <end position="68"/>
    </location>
</feature>
<dbReference type="GO" id="GO:0016746">
    <property type="term" value="F:acyltransferase activity"/>
    <property type="evidence" value="ECO:0007669"/>
    <property type="project" value="UniProtKB-KW"/>
</dbReference>
<reference evidence="9" key="2">
    <citation type="journal article" date="2021" name="PeerJ">
        <title>Extensive microbial diversity within the chicken gut microbiome revealed by metagenomics and culture.</title>
        <authorList>
            <person name="Gilroy R."/>
            <person name="Ravi A."/>
            <person name="Getino M."/>
            <person name="Pursley I."/>
            <person name="Horton D.L."/>
            <person name="Alikhan N.F."/>
            <person name="Baker D."/>
            <person name="Gharbi K."/>
            <person name="Hall N."/>
            <person name="Watson M."/>
            <person name="Adriaenssens E.M."/>
            <person name="Foster-Nyarko E."/>
            <person name="Jarju S."/>
            <person name="Secka A."/>
            <person name="Antonio M."/>
            <person name="Oren A."/>
            <person name="Chaudhuri R.R."/>
            <person name="La Ragione R."/>
            <person name="Hildebrand F."/>
            <person name="Pallen M.J."/>
        </authorList>
    </citation>
    <scope>NUCLEOTIDE SEQUENCE</scope>
    <source>
        <strain evidence="9">CHK195-11698</strain>
    </source>
</reference>
<comment type="caution">
    <text evidence="9">The sequence shown here is derived from an EMBL/GenBank/DDBJ whole genome shotgun (WGS) entry which is preliminary data.</text>
</comment>
<dbReference type="InterPro" id="IPR051085">
    <property type="entry name" value="MB_O-acyltransferase"/>
</dbReference>
<evidence type="ECO:0000256" key="7">
    <source>
        <dbReference type="PIRNR" id="PIRNR016636"/>
    </source>
</evidence>
<dbReference type="GO" id="GO:0042121">
    <property type="term" value="P:alginic acid biosynthetic process"/>
    <property type="evidence" value="ECO:0007669"/>
    <property type="project" value="InterPro"/>
</dbReference>
<keyword evidence="6 7" id="KW-0472">Membrane</keyword>
<evidence type="ECO:0000256" key="1">
    <source>
        <dbReference type="ARBA" id="ARBA00004651"/>
    </source>
</evidence>
<reference evidence="9" key="1">
    <citation type="submission" date="2020-10" db="EMBL/GenBank/DDBJ databases">
        <authorList>
            <person name="Gilroy R."/>
        </authorList>
    </citation>
    <scope>NUCLEOTIDE SEQUENCE</scope>
    <source>
        <strain evidence="9">CHK195-11698</strain>
    </source>
</reference>
<dbReference type="GO" id="GO:0005886">
    <property type="term" value="C:plasma membrane"/>
    <property type="evidence" value="ECO:0007669"/>
    <property type="project" value="UniProtKB-SubCell"/>
</dbReference>
<gene>
    <name evidence="9" type="ORF">IAD15_05295</name>
</gene>
<dbReference type="Pfam" id="PF03062">
    <property type="entry name" value="MBOAT"/>
    <property type="match status" value="1"/>
</dbReference>
<evidence type="ECO:0000313" key="9">
    <source>
        <dbReference type="EMBL" id="HIU13466.1"/>
    </source>
</evidence>
<feature type="transmembrane region" description="Helical" evidence="8">
    <location>
        <begin position="216"/>
        <end position="235"/>
    </location>
</feature>
<dbReference type="PANTHER" id="PTHR13285:SF18">
    <property type="entry name" value="PROTEIN-CYSTEINE N-PALMITOYLTRANSFERASE RASP"/>
    <property type="match status" value="1"/>
</dbReference>
<keyword evidence="4 8" id="KW-0812">Transmembrane</keyword>
<dbReference type="InterPro" id="IPR024194">
    <property type="entry name" value="Ac/AlaTfrase_AlgI/DltB"/>
</dbReference>
<dbReference type="PIRSF" id="PIRSF500217">
    <property type="entry name" value="AlgI"/>
    <property type="match status" value="1"/>
</dbReference>
<keyword evidence="7" id="KW-0012">Acyltransferase</keyword>
<dbReference type="InterPro" id="IPR004299">
    <property type="entry name" value="MBOAT_fam"/>
</dbReference>
<dbReference type="AlphaFoldDB" id="A0A9D1L0V4"/>
<keyword evidence="3 7" id="KW-1003">Cell membrane</keyword>
<comment type="similarity">
    <text evidence="2 7">Belongs to the membrane-bound acyltransferase family.</text>
</comment>
<dbReference type="Proteomes" id="UP000824175">
    <property type="component" value="Unassembled WGS sequence"/>
</dbReference>
<feature type="transmembrane region" description="Helical" evidence="8">
    <location>
        <begin position="361"/>
        <end position="386"/>
    </location>
</feature>
<dbReference type="InterPro" id="IPR028362">
    <property type="entry name" value="AlgI"/>
</dbReference>
<protein>
    <submittedName>
        <fullName evidence="9">MBOAT family protein</fullName>
    </submittedName>
</protein>
<dbReference type="EMBL" id="DVMJ01000046">
    <property type="protein sequence ID" value="HIU13466.1"/>
    <property type="molecule type" value="Genomic_DNA"/>
</dbReference>
<feature type="transmembrane region" description="Helical" evidence="8">
    <location>
        <begin position="77"/>
        <end position="96"/>
    </location>
</feature>
<evidence type="ECO:0000256" key="4">
    <source>
        <dbReference type="ARBA" id="ARBA00022692"/>
    </source>
</evidence>
<evidence type="ECO:0000256" key="8">
    <source>
        <dbReference type="SAM" id="Phobius"/>
    </source>
</evidence>
<proteinExistence type="inferred from homology"/>
<evidence type="ECO:0000256" key="6">
    <source>
        <dbReference type="ARBA" id="ARBA00023136"/>
    </source>
</evidence>
<sequence>MVFSSLPFIFVFMPIFFGCYYLVPDRFKNAVLLIGSLSFYLVGTLDNPEYLTLFLLSILVDFMMGIWMEDYPRYRRVFLVFGIVVHLTSLVIFKYLGFILSEFEKVIPGYHFNEEIVLPIGISFYSFQGISYLVDVYTQKIRPAKSLLCYAVYLSMFAQLIAGPIVTYHEVQNELTARKMRWSTVRQGLATFILGLGLKVLLANPVGKLWTQIGTIGFESVSTPLAWMGILAYTFQIYFDFWGYSLMAVGLGKMLGFHLPKNFDHPYLSVTMTEFWRRWHITLGAWFREYVYIPLGGNRHGKRQTIRNLGIVWLLTGIWHGAGYHFILWGLVLWVILVLERFWIGSFFTKHRLAGHLYMMLIIPLTWAIFAIDDISQLGVFFTRLFPFFNGGMWSSFRYDYVKYFSLYYPFLLAGLLFSTRLPVRLMNKLRRKRIFWIVLLVIFGASVYCLQQGLNDPFLYFQF</sequence>
<feature type="transmembrane region" description="Helical" evidence="8">
    <location>
        <begin position="6"/>
        <end position="23"/>
    </location>
</feature>
<feature type="transmembrane region" description="Helical" evidence="8">
    <location>
        <begin position="147"/>
        <end position="167"/>
    </location>
</feature>
<feature type="transmembrane region" description="Helical" evidence="8">
    <location>
        <begin position="187"/>
        <end position="204"/>
    </location>
</feature>
<feature type="transmembrane region" description="Helical" evidence="8">
    <location>
        <begin position="406"/>
        <end position="424"/>
    </location>
</feature>
<evidence type="ECO:0000256" key="3">
    <source>
        <dbReference type="ARBA" id="ARBA00022475"/>
    </source>
</evidence>
<dbReference type="PIRSF" id="PIRSF016636">
    <property type="entry name" value="AlgI_DltB"/>
    <property type="match status" value="1"/>
</dbReference>
<feature type="transmembrane region" description="Helical" evidence="8">
    <location>
        <begin position="328"/>
        <end position="349"/>
    </location>
</feature>
<keyword evidence="5 8" id="KW-1133">Transmembrane helix</keyword>
<evidence type="ECO:0000256" key="5">
    <source>
        <dbReference type="ARBA" id="ARBA00022989"/>
    </source>
</evidence>
<evidence type="ECO:0000256" key="2">
    <source>
        <dbReference type="ARBA" id="ARBA00010323"/>
    </source>
</evidence>
<comment type="subcellular location">
    <subcellularLocation>
        <location evidence="1">Cell membrane</location>
        <topology evidence="1">Multi-pass membrane protein</topology>
    </subcellularLocation>
</comment>
<name>A0A9D1L0V4_9FIRM</name>
<evidence type="ECO:0000313" key="10">
    <source>
        <dbReference type="Proteomes" id="UP000824175"/>
    </source>
</evidence>
<accession>A0A9D1L0V4</accession>
<dbReference type="PANTHER" id="PTHR13285">
    <property type="entry name" value="ACYLTRANSFERASE"/>
    <property type="match status" value="1"/>
</dbReference>
<keyword evidence="7" id="KW-0808">Transferase</keyword>